<dbReference type="RefSeq" id="WP_068379212.1">
    <property type="nucleotide sequence ID" value="NZ_LSNE01000009.1"/>
</dbReference>
<gene>
    <name evidence="2" type="primary">rbfA</name>
    <name evidence="4" type="ORF">AX660_19640</name>
</gene>
<dbReference type="PANTHER" id="PTHR33515:SF1">
    <property type="entry name" value="RIBOSOME-BINDING FACTOR A, CHLOROPLASTIC-RELATED"/>
    <property type="match status" value="1"/>
</dbReference>
<keyword evidence="1 2" id="KW-0690">Ribosome biogenesis</keyword>
<keyword evidence="5" id="KW-1185">Reference proteome</keyword>
<dbReference type="InterPro" id="IPR000238">
    <property type="entry name" value="RbfA"/>
</dbReference>
<comment type="function">
    <text evidence="2">One of several proteins that assist in the late maturation steps of the functional core of the 30S ribosomal subunit. Associates with free 30S ribosomal subunits (but not with 30S subunits that are part of 70S ribosomes or polysomes). Required for efficient processing of 16S rRNA. May interact with the 5'-terminal helix region of 16S rRNA.</text>
</comment>
<dbReference type="InterPro" id="IPR023799">
    <property type="entry name" value="RbfA_dom_sf"/>
</dbReference>
<comment type="subunit">
    <text evidence="2">Monomer. Binds 30S ribosomal subunits, but not 50S ribosomal subunits or 70S ribosomes.</text>
</comment>
<evidence type="ECO:0000313" key="4">
    <source>
        <dbReference type="EMBL" id="KXI27757.1"/>
    </source>
</evidence>
<accession>A0A148KN81</accession>
<name>A0A148KN81_9ALTE</name>
<dbReference type="GO" id="GO:0005829">
    <property type="term" value="C:cytosol"/>
    <property type="evidence" value="ECO:0007669"/>
    <property type="project" value="TreeGrafter"/>
</dbReference>
<dbReference type="GO" id="GO:0043024">
    <property type="term" value="F:ribosomal small subunit binding"/>
    <property type="evidence" value="ECO:0007669"/>
    <property type="project" value="TreeGrafter"/>
</dbReference>
<evidence type="ECO:0000256" key="2">
    <source>
        <dbReference type="HAMAP-Rule" id="MF_00003"/>
    </source>
</evidence>
<dbReference type="Pfam" id="PF02033">
    <property type="entry name" value="RBFA"/>
    <property type="match status" value="1"/>
</dbReference>
<dbReference type="Gene3D" id="3.30.300.20">
    <property type="match status" value="1"/>
</dbReference>
<dbReference type="AlphaFoldDB" id="A0A148KN81"/>
<proteinExistence type="inferred from homology"/>
<dbReference type="HAMAP" id="MF_00003">
    <property type="entry name" value="RbfA"/>
    <property type="match status" value="1"/>
</dbReference>
<comment type="caution">
    <text evidence="4">The sequence shown here is derived from an EMBL/GenBank/DDBJ whole genome shotgun (WGS) entry which is preliminary data.</text>
</comment>
<dbReference type="Proteomes" id="UP000070299">
    <property type="component" value="Unassembled WGS sequence"/>
</dbReference>
<dbReference type="InterPro" id="IPR015946">
    <property type="entry name" value="KH_dom-like_a/b"/>
</dbReference>
<dbReference type="EMBL" id="LSNE01000009">
    <property type="protein sequence ID" value="KXI27757.1"/>
    <property type="molecule type" value="Genomic_DNA"/>
</dbReference>
<comment type="similarity">
    <text evidence="2">Belongs to the RbfA family.</text>
</comment>
<evidence type="ECO:0000256" key="1">
    <source>
        <dbReference type="ARBA" id="ARBA00022517"/>
    </source>
</evidence>
<feature type="region of interest" description="Disordered" evidence="3">
    <location>
        <begin position="120"/>
        <end position="142"/>
    </location>
</feature>
<evidence type="ECO:0000313" key="5">
    <source>
        <dbReference type="Proteomes" id="UP000070299"/>
    </source>
</evidence>
<organism evidence="4 5">
    <name type="scientific">Paraglaciecola hydrolytica</name>
    <dbReference type="NCBI Taxonomy" id="1799789"/>
    <lineage>
        <taxon>Bacteria</taxon>
        <taxon>Pseudomonadati</taxon>
        <taxon>Pseudomonadota</taxon>
        <taxon>Gammaproteobacteria</taxon>
        <taxon>Alteromonadales</taxon>
        <taxon>Alteromonadaceae</taxon>
        <taxon>Paraglaciecola</taxon>
    </lineage>
</organism>
<dbReference type="NCBIfam" id="TIGR00082">
    <property type="entry name" value="rbfA"/>
    <property type="match status" value="1"/>
</dbReference>
<reference evidence="5" key="1">
    <citation type="submission" date="2016-02" db="EMBL/GenBank/DDBJ databases">
        <authorList>
            <person name="Schultz-Johansen M."/>
            <person name="Glaring M.A."/>
            <person name="Bech P.K."/>
            <person name="Stougaard P."/>
        </authorList>
    </citation>
    <scope>NUCLEOTIDE SEQUENCE [LARGE SCALE GENOMIC DNA]</scope>
    <source>
        <strain evidence="5">S66</strain>
    </source>
</reference>
<keyword evidence="2" id="KW-0963">Cytoplasm</keyword>
<dbReference type="GO" id="GO:0030490">
    <property type="term" value="P:maturation of SSU-rRNA"/>
    <property type="evidence" value="ECO:0007669"/>
    <property type="project" value="UniProtKB-UniRule"/>
</dbReference>
<sequence>MAREFSRTDRVGQQIHKEIASILQNEFKNRDPRLGMVTVSDVEVSRDLAHCKIFVTFFENNEEQVQNYLNILFENKGFIRTLLASRMRMRAVPGLSFVRDSSLTEGIRIANLVSETRNKDNERARLAGRESEIDGTSEQKED</sequence>
<comment type="subcellular location">
    <subcellularLocation>
        <location evidence="2">Cytoplasm</location>
    </subcellularLocation>
</comment>
<dbReference type="SUPFAM" id="SSF89919">
    <property type="entry name" value="Ribosome-binding factor A, RbfA"/>
    <property type="match status" value="1"/>
</dbReference>
<dbReference type="PANTHER" id="PTHR33515">
    <property type="entry name" value="RIBOSOME-BINDING FACTOR A, CHLOROPLASTIC-RELATED"/>
    <property type="match status" value="1"/>
</dbReference>
<protein>
    <recommendedName>
        <fullName evidence="2">Ribosome-binding factor A</fullName>
    </recommendedName>
</protein>
<dbReference type="OrthoDB" id="307788at2"/>
<evidence type="ECO:0000256" key="3">
    <source>
        <dbReference type="SAM" id="MobiDB-lite"/>
    </source>
</evidence>
<dbReference type="STRING" id="1799789.AX660_19640"/>